<evidence type="ECO:0000256" key="1">
    <source>
        <dbReference type="SAM" id="SignalP"/>
    </source>
</evidence>
<organism evidence="2 3">
    <name type="scientific">Trifolium pratense</name>
    <name type="common">Red clover</name>
    <dbReference type="NCBI Taxonomy" id="57577"/>
    <lineage>
        <taxon>Eukaryota</taxon>
        <taxon>Viridiplantae</taxon>
        <taxon>Streptophyta</taxon>
        <taxon>Embryophyta</taxon>
        <taxon>Tracheophyta</taxon>
        <taxon>Spermatophyta</taxon>
        <taxon>Magnoliopsida</taxon>
        <taxon>eudicotyledons</taxon>
        <taxon>Gunneridae</taxon>
        <taxon>Pentapetalae</taxon>
        <taxon>rosids</taxon>
        <taxon>fabids</taxon>
        <taxon>Fabales</taxon>
        <taxon>Fabaceae</taxon>
        <taxon>Papilionoideae</taxon>
        <taxon>50 kb inversion clade</taxon>
        <taxon>NPAAA clade</taxon>
        <taxon>Hologalegina</taxon>
        <taxon>IRL clade</taxon>
        <taxon>Trifolieae</taxon>
        <taxon>Trifolium</taxon>
    </lineage>
</organism>
<reference evidence="2 3" key="2">
    <citation type="journal article" date="2017" name="Front. Plant Sci.">
        <title>Gene Classification and Mining of Molecular Markers Useful in Red Clover (Trifolium pratense) Breeding.</title>
        <authorList>
            <person name="Istvanek J."/>
            <person name="Dluhosova J."/>
            <person name="Dluhos P."/>
            <person name="Patkova L."/>
            <person name="Nedelnik J."/>
            <person name="Repkova J."/>
        </authorList>
    </citation>
    <scope>NUCLEOTIDE SEQUENCE [LARGE SCALE GENOMIC DNA]</scope>
    <source>
        <strain evidence="3">cv. Tatra</strain>
        <tissue evidence="2">Young leaves</tissue>
    </source>
</reference>
<keyword evidence="2" id="KW-0347">Helicase</keyword>
<protein>
    <submittedName>
        <fullName evidence="2">ATP-dependent RNA helicase DHX36-like protein</fullName>
    </submittedName>
</protein>
<dbReference type="AlphaFoldDB" id="A0A2K3KW86"/>
<sequence>MNPYWFSSIIAWYLSSILMHSEVFGKVVVASKVPLPNYRPDLDDKRPQREVVIPLSLQRRVEGLVQEYLDRLQLNSEKTIDSLDNVNSKNQVKDIDMDENANSFVDESVMEKVLQKRSLRMRNMQRSWQGCFSCLIS</sequence>
<dbReference type="STRING" id="57577.A0A2K3KW86"/>
<keyword evidence="2" id="KW-0378">Hydrolase</keyword>
<feature type="chain" id="PRO_5014350632" evidence="1">
    <location>
        <begin position="26"/>
        <end position="137"/>
    </location>
</feature>
<evidence type="ECO:0000313" key="2">
    <source>
        <dbReference type="EMBL" id="PNX70553.1"/>
    </source>
</evidence>
<dbReference type="EMBL" id="ASHM01114333">
    <property type="protein sequence ID" value="PNX70553.1"/>
    <property type="molecule type" value="Genomic_DNA"/>
</dbReference>
<reference evidence="2 3" key="1">
    <citation type="journal article" date="2014" name="Am. J. Bot.">
        <title>Genome assembly and annotation for red clover (Trifolium pratense; Fabaceae).</title>
        <authorList>
            <person name="Istvanek J."/>
            <person name="Jaros M."/>
            <person name="Krenek A."/>
            <person name="Repkova J."/>
        </authorList>
    </citation>
    <scope>NUCLEOTIDE SEQUENCE [LARGE SCALE GENOMIC DNA]</scope>
    <source>
        <strain evidence="3">cv. Tatra</strain>
        <tissue evidence="2">Young leaves</tissue>
    </source>
</reference>
<proteinExistence type="predicted"/>
<feature type="signal peptide" evidence="1">
    <location>
        <begin position="1"/>
        <end position="25"/>
    </location>
</feature>
<keyword evidence="2" id="KW-0547">Nucleotide-binding</keyword>
<gene>
    <name evidence="2" type="ORF">L195_g057508</name>
</gene>
<evidence type="ECO:0000313" key="3">
    <source>
        <dbReference type="Proteomes" id="UP000236291"/>
    </source>
</evidence>
<accession>A0A2K3KW86</accession>
<keyword evidence="2" id="KW-0067">ATP-binding</keyword>
<name>A0A2K3KW86_TRIPR</name>
<dbReference type="Proteomes" id="UP000236291">
    <property type="component" value="Unassembled WGS sequence"/>
</dbReference>
<comment type="caution">
    <text evidence="2">The sequence shown here is derived from an EMBL/GenBank/DDBJ whole genome shotgun (WGS) entry which is preliminary data.</text>
</comment>
<keyword evidence="1" id="KW-0732">Signal</keyword>
<dbReference type="GO" id="GO:0004386">
    <property type="term" value="F:helicase activity"/>
    <property type="evidence" value="ECO:0007669"/>
    <property type="project" value="UniProtKB-KW"/>
</dbReference>